<reference evidence="3" key="1">
    <citation type="submission" date="2022-10" db="EMBL/GenBank/DDBJ databases">
        <authorList>
            <person name="Koch H."/>
        </authorList>
    </citation>
    <scope>NUCLEOTIDE SEQUENCE</scope>
    <source>
        <strain evidence="3">DNF</strain>
    </source>
</reference>
<feature type="domain" description="DUF4412" evidence="2">
    <location>
        <begin position="25"/>
        <end position="212"/>
    </location>
</feature>
<dbReference type="KEGG" id="nti:DNFV4_00218"/>
<sequence length="248" mass="26917">MCLGRIVAVCLAIIGLPWLGHAGDFEGVIRMRSTTMGTPEQYLLYLKGDRLRLENDTDAEDKGVLVFDAKARQGFGVEPDDQLYYVFPMEELPGDMSKKLLDEVLITRTGKTKKVAGRVCDLYVAKGKADGMSEEVCLGNGLGNPALTGLMTGDARSPLEFPSWLLDLAKARAFPLRVIVRSKDGQEESRLEATKVEPRAVEDSLFTPPSGYKRMDNDTLMGGTGPGGPLPAMPGTAPKSITPERTKP</sequence>
<accession>A0AA86MVK0</accession>
<dbReference type="RefSeq" id="WP_289266823.1">
    <property type="nucleotide sequence ID" value="NZ_OX365700.1"/>
</dbReference>
<dbReference type="InterPro" id="IPR025524">
    <property type="entry name" value="DUF4412"/>
</dbReference>
<proteinExistence type="predicted"/>
<dbReference type="AlphaFoldDB" id="A0AA86MVK0"/>
<dbReference type="EMBL" id="OX365700">
    <property type="protein sequence ID" value="CAI4029799.1"/>
    <property type="molecule type" value="Genomic_DNA"/>
</dbReference>
<evidence type="ECO:0000313" key="4">
    <source>
        <dbReference type="Proteomes" id="UP001179121"/>
    </source>
</evidence>
<evidence type="ECO:0000313" key="3">
    <source>
        <dbReference type="EMBL" id="CAI4029799.1"/>
    </source>
</evidence>
<name>A0AA86MVK0_9BACT</name>
<evidence type="ECO:0000259" key="2">
    <source>
        <dbReference type="Pfam" id="PF14371"/>
    </source>
</evidence>
<protein>
    <recommendedName>
        <fullName evidence="2">DUF4412 domain-containing protein</fullName>
    </recommendedName>
</protein>
<keyword evidence="4" id="KW-1185">Reference proteome</keyword>
<organism evidence="3 4">
    <name type="scientific">Nitrospira tepida</name>
    <dbReference type="NCBI Taxonomy" id="2973512"/>
    <lineage>
        <taxon>Bacteria</taxon>
        <taxon>Pseudomonadati</taxon>
        <taxon>Nitrospirota</taxon>
        <taxon>Nitrospiria</taxon>
        <taxon>Nitrospirales</taxon>
        <taxon>Nitrospiraceae</taxon>
        <taxon>Nitrospira</taxon>
    </lineage>
</organism>
<gene>
    <name evidence="3" type="ORF">DNFV4_00218</name>
</gene>
<feature type="region of interest" description="Disordered" evidence="1">
    <location>
        <begin position="205"/>
        <end position="248"/>
    </location>
</feature>
<dbReference type="Pfam" id="PF14371">
    <property type="entry name" value="DUF4412"/>
    <property type="match status" value="1"/>
</dbReference>
<evidence type="ECO:0000256" key="1">
    <source>
        <dbReference type="SAM" id="MobiDB-lite"/>
    </source>
</evidence>
<dbReference type="Proteomes" id="UP001179121">
    <property type="component" value="Chromosome"/>
</dbReference>